<dbReference type="Gene3D" id="2.60.120.560">
    <property type="entry name" value="Exo-inulinase, domain 1"/>
    <property type="match status" value="1"/>
</dbReference>
<evidence type="ECO:0000313" key="3">
    <source>
        <dbReference type="Proteomes" id="UP001379533"/>
    </source>
</evidence>
<protein>
    <submittedName>
        <fullName evidence="2">Uncharacterized protein</fullName>
    </submittedName>
</protein>
<feature type="compositionally biased region" description="Polar residues" evidence="1">
    <location>
        <begin position="90"/>
        <end position="102"/>
    </location>
</feature>
<keyword evidence="3" id="KW-1185">Reference proteome</keyword>
<feature type="region of interest" description="Disordered" evidence="1">
    <location>
        <begin position="26"/>
        <end position="50"/>
    </location>
</feature>
<proteinExistence type="predicted"/>
<reference evidence="2 3" key="1">
    <citation type="submission" date="2021-12" db="EMBL/GenBank/DDBJ databases">
        <title>Discovery of the Pendulisporaceae a myxobacterial family with distinct sporulation behavior and unique specialized metabolism.</title>
        <authorList>
            <person name="Garcia R."/>
            <person name="Popoff A."/>
            <person name="Bader C.D."/>
            <person name="Loehr J."/>
            <person name="Walesch S."/>
            <person name="Walt C."/>
            <person name="Boldt J."/>
            <person name="Bunk B."/>
            <person name="Haeckl F.J.F.P.J."/>
            <person name="Gunesch A.P."/>
            <person name="Birkelbach J."/>
            <person name="Nuebel U."/>
            <person name="Pietschmann T."/>
            <person name="Bach T."/>
            <person name="Mueller R."/>
        </authorList>
    </citation>
    <scope>NUCLEOTIDE SEQUENCE [LARGE SCALE GENOMIC DNA]</scope>
    <source>
        <strain evidence="2 3">MSr12523</strain>
    </source>
</reference>
<evidence type="ECO:0000313" key="2">
    <source>
        <dbReference type="EMBL" id="WXA95236.1"/>
    </source>
</evidence>
<sequence length="279" mass="30178">MTKKEMMRIWGVGLLGGLFGCVPPGNSTPSDAGSTSAVSPTPSARPPRPAAANVLTSTFEDNFERTVLKPTATVSDAGGAGQSEAGRNDAASSASSDLGPNWRQANTDVWHIENGKLCGQGARNHGVWMTRAIPVNARIEFDALSDSPDGDLKAEVWGDGQSSATAISYTNATSYLTIFGGWKNKFHALARINEHGNDRKEVKVDKTSDDPREKPVFAGQIYHFKIERTDGKTVRWFVDNLEMASFPDESPLAGPGHEYFGFNDWEAKVCFDNVKVTPL</sequence>
<dbReference type="Proteomes" id="UP001379533">
    <property type="component" value="Chromosome"/>
</dbReference>
<dbReference type="EMBL" id="CP089982">
    <property type="protein sequence ID" value="WXA95236.1"/>
    <property type="molecule type" value="Genomic_DNA"/>
</dbReference>
<accession>A0ABZ2K968</accession>
<name>A0ABZ2K968_9BACT</name>
<feature type="region of interest" description="Disordered" evidence="1">
    <location>
        <begin position="66"/>
        <end position="102"/>
    </location>
</feature>
<gene>
    <name evidence="2" type="ORF">LZC95_00080</name>
</gene>
<organism evidence="2 3">
    <name type="scientific">Pendulispora brunnea</name>
    <dbReference type="NCBI Taxonomy" id="2905690"/>
    <lineage>
        <taxon>Bacteria</taxon>
        <taxon>Pseudomonadati</taxon>
        <taxon>Myxococcota</taxon>
        <taxon>Myxococcia</taxon>
        <taxon>Myxococcales</taxon>
        <taxon>Sorangiineae</taxon>
        <taxon>Pendulisporaceae</taxon>
        <taxon>Pendulispora</taxon>
    </lineage>
</organism>
<dbReference type="PROSITE" id="PS51257">
    <property type="entry name" value="PROKAR_LIPOPROTEIN"/>
    <property type="match status" value="1"/>
</dbReference>
<dbReference type="RefSeq" id="WP_394845845.1">
    <property type="nucleotide sequence ID" value="NZ_CP089982.1"/>
</dbReference>
<evidence type="ECO:0000256" key="1">
    <source>
        <dbReference type="SAM" id="MobiDB-lite"/>
    </source>
</evidence>